<dbReference type="NCBIfam" id="NF040466">
    <property type="entry name" value="ydjY_domain"/>
    <property type="match status" value="1"/>
</dbReference>
<evidence type="ECO:0000313" key="1">
    <source>
        <dbReference type="EMBL" id="AGS53095.1"/>
    </source>
</evidence>
<dbReference type="PROSITE" id="PS51257">
    <property type="entry name" value="PROKAR_LIPOPROTEIN"/>
    <property type="match status" value="1"/>
</dbReference>
<dbReference type="AlphaFoldDB" id="A0A806KEL9"/>
<dbReference type="EMBL" id="JQ844221">
    <property type="protein sequence ID" value="AGS53095.1"/>
    <property type="molecule type" value="Genomic_DNA"/>
</dbReference>
<reference evidence="1" key="1">
    <citation type="submission" date="2012-03" db="EMBL/GenBank/DDBJ databases">
        <title>Functional metagenomics reveals considerable lignocellulase gene clusters in the gut microbiome of a wood-feeding higher termite.</title>
        <authorList>
            <person name="Liu N."/>
        </authorList>
    </citation>
    <scope>NUCLEOTIDE SEQUENCE</scope>
</reference>
<evidence type="ECO:0008006" key="2">
    <source>
        <dbReference type="Google" id="ProtNLM"/>
    </source>
</evidence>
<dbReference type="InterPro" id="IPR047750">
    <property type="entry name" value="YdjY-like"/>
</dbReference>
<protein>
    <recommendedName>
        <fullName evidence="2">Lipoprotein</fullName>
    </recommendedName>
</protein>
<organism evidence="1">
    <name type="scientific">uncultured bacterium contig00036</name>
    <dbReference type="NCBI Taxonomy" id="1181524"/>
    <lineage>
        <taxon>Bacteria</taxon>
        <taxon>environmental samples</taxon>
    </lineage>
</organism>
<proteinExistence type="predicted"/>
<name>A0A806KEL9_9BACT</name>
<sequence>MKKIIVCGFVLVLAAAVIFGGCSRKPKYTVPEYQLAAGEETTSAPGIIINKGKREVFMFAVVNGKYFTQPTRHGVVFADGSNGDKSVLIGLGDEKVFYAAMVAVGFGPSNKLTIDDMSKGVSVEGEPLDVFVAWDGKEVPFANVIRASQERPMDIRFGGNLENAKEYNTGCILCLDSCAVGITSNAAYETGASETINFYGKKDVLPADGTMVRVIFRARAFS</sequence>
<accession>A0A806KEL9</accession>